<gene>
    <name evidence="1" type="ORF">L211DRAFT_67933</name>
</gene>
<proteinExistence type="predicted"/>
<organism evidence="1 2">
    <name type="scientific">Terfezia boudieri ATCC MYA-4762</name>
    <dbReference type="NCBI Taxonomy" id="1051890"/>
    <lineage>
        <taxon>Eukaryota</taxon>
        <taxon>Fungi</taxon>
        <taxon>Dikarya</taxon>
        <taxon>Ascomycota</taxon>
        <taxon>Pezizomycotina</taxon>
        <taxon>Pezizomycetes</taxon>
        <taxon>Pezizales</taxon>
        <taxon>Pezizaceae</taxon>
        <taxon>Terfezia</taxon>
    </lineage>
</organism>
<evidence type="ECO:0000313" key="2">
    <source>
        <dbReference type="Proteomes" id="UP000267821"/>
    </source>
</evidence>
<dbReference type="InParanoid" id="A0A3N4LSW9"/>
<accession>A0A3N4LSW9</accession>
<keyword evidence="2" id="KW-1185">Reference proteome</keyword>
<reference evidence="1 2" key="1">
    <citation type="journal article" date="2018" name="Nat. Ecol. Evol.">
        <title>Pezizomycetes genomes reveal the molecular basis of ectomycorrhizal truffle lifestyle.</title>
        <authorList>
            <person name="Murat C."/>
            <person name="Payen T."/>
            <person name="Noel B."/>
            <person name="Kuo A."/>
            <person name="Morin E."/>
            <person name="Chen J."/>
            <person name="Kohler A."/>
            <person name="Krizsan K."/>
            <person name="Balestrini R."/>
            <person name="Da Silva C."/>
            <person name="Montanini B."/>
            <person name="Hainaut M."/>
            <person name="Levati E."/>
            <person name="Barry K.W."/>
            <person name="Belfiori B."/>
            <person name="Cichocki N."/>
            <person name="Clum A."/>
            <person name="Dockter R.B."/>
            <person name="Fauchery L."/>
            <person name="Guy J."/>
            <person name="Iotti M."/>
            <person name="Le Tacon F."/>
            <person name="Lindquist E.A."/>
            <person name="Lipzen A."/>
            <person name="Malagnac F."/>
            <person name="Mello A."/>
            <person name="Molinier V."/>
            <person name="Miyauchi S."/>
            <person name="Poulain J."/>
            <person name="Riccioni C."/>
            <person name="Rubini A."/>
            <person name="Sitrit Y."/>
            <person name="Splivallo R."/>
            <person name="Traeger S."/>
            <person name="Wang M."/>
            <person name="Zifcakova L."/>
            <person name="Wipf D."/>
            <person name="Zambonelli A."/>
            <person name="Paolocci F."/>
            <person name="Nowrousian M."/>
            <person name="Ottonello S."/>
            <person name="Baldrian P."/>
            <person name="Spatafora J.W."/>
            <person name="Henrissat B."/>
            <person name="Nagy L.G."/>
            <person name="Aury J.M."/>
            <person name="Wincker P."/>
            <person name="Grigoriev I.V."/>
            <person name="Bonfante P."/>
            <person name="Martin F.M."/>
        </authorList>
    </citation>
    <scope>NUCLEOTIDE SEQUENCE [LARGE SCALE GENOMIC DNA]</scope>
    <source>
        <strain evidence="1 2">ATCC MYA-4762</strain>
    </source>
</reference>
<protein>
    <submittedName>
        <fullName evidence="1">Uncharacterized protein</fullName>
    </submittedName>
</protein>
<dbReference type="AlphaFoldDB" id="A0A3N4LSW9"/>
<sequence>MLILACDLIIFFYICAYFPSHKLQIYGRKFADVTGACTYFYFYVHSYLIPVYMQKYARTT</sequence>
<name>A0A3N4LSW9_9PEZI</name>
<evidence type="ECO:0000313" key="1">
    <source>
        <dbReference type="EMBL" id="RPB25976.1"/>
    </source>
</evidence>
<dbReference type="EMBL" id="ML121536">
    <property type="protein sequence ID" value="RPB25976.1"/>
    <property type="molecule type" value="Genomic_DNA"/>
</dbReference>
<dbReference type="Proteomes" id="UP000267821">
    <property type="component" value="Unassembled WGS sequence"/>
</dbReference>